<reference evidence="15" key="2">
    <citation type="submission" date="2017-10" db="EMBL/GenBank/DDBJ databases">
        <title>Ladona fulva Genome sequencing and assembly.</title>
        <authorList>
            <person name="Murali S."/>
            <person name="Richards S."/>
            <person name="Bandaranaike D."/>
            <person name="Bellair M."/>
            <person name="Blankenburg K."/>
            <person name="Chao H."/>
            <person name="Dinh H."/>
            <person name="Doddapaneni H."/>
            <person name="Dugan-Rocha S."/>
            <person name="Elkadiri S."/>
            <person name="Gnanaolivu R."/>
            <person name="Hernandez B."/>
            <person name="Skinner E."/>
            <person name="Javaid M."/>
            <person name="Lee S."/>
            <person name="Li M."/>
            <person name="Ming W."/>
            <person name="Munidasa M."/>
            <person name="Muniz J."/>
            <person name="Nguyen L."/>
            <person name="Hughes D."/>
            <person name="Osuji N."/>
            <person name="Pu L.-L."/>
            <person name="Puazo M."/>
            <person name="Qu C."/>
            <person name="Quiroz J."/>
            <person name="Raj R."/>
            <person name="Weissenberger G."/>
            <person name="Xin Y."/>
            <person name="Zou X."/>
            <person name="Han Y."/>
            <person name="Worley K."/>
            <person name="Muzny D."/>
            <person name="Gibbs R."/>
        </authorList>
    </citation>
    <scope>NUCLEOTIDE SEQUENCE</scope>
    <source>
        <strain evidence="15">Sampled in the wild</strain>
    </source>
</reference>
<evidence type="ECO:0000313" key="16">
    <source>
        <dbReference type="Proteomes" id="UP000792457"/>
    </source>
</evidence>
<evidence type="ECO:0000256" key="4">
    <source>
        <dbReference type="ARBA" id="ARBA00022614"/>
    </source>
</evidence>
<dbReference type="Proteomes" id="UP000792457">
    <property type="component" value="Unassembled WGS sequence"/>
</dbReference>
<evidence type="ECO:0000256" key="3">
    <source>
        <dbReference type="ARBA" id="ARBA00022475"/>
    </source>
</evidence>
<dbReference type="PANTHER" id="PTHR46473:SF23">
    <property type="entry name" value="GH08155P"/>
    <property type="match status" value="1"/>
</dbReference>
<feature type="compositionally biased region" description="Basic and acidic residues" evidence="13">
    <location>
        <begin position="672"/>
        <end position="720"/>
    </location>
</feature>
<name>A0A8K0KHN4_LADFU</name>
<keyword evidence="16" id="KW-1185">Reference proteome</keyword>
<keyword evidence="11" id="KW-1015">Disulfide bond</keyword>
<accession>A0A8K0KHN4</accession>
<keyword evidence="7" id="KW-0677">Repeat</keyword>
<dbReference type="OrthoDB" id="1574204at2759"/>
<keyword evidence="2" id="KW-0813">Transport</keyword>
<comment type="caution">
    <text evidence="15">The sequence shown here is derived from an EMBL/GenBank/DDBJ whole genome shotgun (WGS) entry which is preliminary data.</text>
</comment>
<feature type="region of interest" description="Disordered" evidence="13">
    <location>
        <begin position="664"/>
        <end position="720"/>
    </location>
</feature>
<dbReference type="GO" id="GO:0005886">
    <property type="term" value="C:plasma membrane"/>
    <property type="evidence" value="ECO:0007669"/>
    <property type="project" value="UniProtKB-SubCell"/>
</dbReference>
<dbReference type="InterPro" id="IPR051432">
    <property type="entry name" value="KCNMA1_auxiliary"/>
</dbReference>
<reference evidence="15" key="1">
    <citation type="submission" date="2013-04" db="EMBL/GenBank/DDBJ databases">
        <authorList>
            <person name="Qu J."/>
            <person name="Murali S.C."/>
            <person name="Bandaranaike D."/>
            <person name="Bellair M."/>
            <person name="Blankenburg K."/>
            <person name="Chao H."/>
            <person name="Dinh H."/>
            <person name="Doddapaneni H."/>
            <person name="Downs B."/>
            <person name="Dugan-Rocha S."/>
            <person name="Elkadiri S."/>
            <person name="Gnanaolivu R.D."/>
            <person name="Hernandez B."/>
            <person name="Javaid M."/>
            <person name="Jayaseelan J.C."/>
            <person name="Lee S."/>
            <person name="Li M."/>
            <person name="Ming W."/>
            <person name="Munidasa M."/>
            <person name="Muniz J."/>
            <person name="Nguyen L."/>
            <person name="Ongeri F."/>
            <person name="Osuji N."/>
            <person name="Pu L.-L."/>
            <person name="Puazo M."/>
            <person name="Qu C."/>
            <person name="Quiroz J."/>
            <person name="Raj R."/>
            <person name="Weissenberger G."/>
            <person name="Xin Y."/>
            <person name="Zou X."/>
            <person name="Han Y."/>
            <person name="Richards S."/>
            <person name="Worley K."/>
            <person name="Muzny D."/>
            <person name="Gibbs R."/>
        </authorList>
    </citation>
    <scope>NUCLEOTIDE SEQUENCE</scope>
    <source>
        <strain evidence="15">Sampled in the wild</strain>
    </source>
</reference>
<dbReference type="Pfam" id="PF13855">
    <property type="entry name" value="LRR_8"/>
    <property type="match status" value="2"/>
</dbReference>
<evidence type="ECO:0000256" key="14">
    <source>
        <dbReference type="SAM" id="Phobius"/>
    </source>
</evidence>
<comment type="subcellular location">
    <subcellularLocation>
        <location evidence="1">Cell membrane</location>
        <topology evidence="1">Single-pass membrane protein</topology>
    </subcellularLocation>
</comment>
<dbReference type="InterPro" id="IPR001611">
    <property type="entry name" value="Leu-rich_rpt"/>
</dbReference>
<dbReference type="EMBL" id="KZ308812">
    <property type="protein sequence ID" value="KAG8234434.1"/>
    <property type="molecule type" value="Genomic_DNA"/>
</dbReference>
<sequence length="720" mass="80923">MELYPCPTLCTCSGPFVPGIEDPTEEPSFNGTENATEQYIKITKAPVIFSATEENVINCSGIGLSKFPPEINTAVQVLDLTYNGIDTFPTPRSLSNLKYLRRLLLRGNMIQSPFHPQALHGLRALVYLDLSLNSLSSIPANAFQSCDNLEVIRLSTNKKITSVPTLITNSVKDLDLSDCSITNVSGVVLPSSILRLSLKKNPLKFLSGDNPLTSKNLEVLDLRSCNLHSIHNSALLKLPALVKLQLSDNRHLTSISGVRSDSLKEIEAVNCGLGSDEEDTAPLASMSRLTQANLSGNHIKSMGPSSLYTNHLLLDLDLSRNGLQNIHKQAMHPLNILKKVNLSHNSLSELDSSAFEDNHHLETLDISHNPKLTSIPQLSAFSLIYLDASFCSISSLGNGSNPFVGLPNLRVLDLCYNPLETLPDMASSALRVLDLAFCRLVNFRGTEIRDLSRLQRLVLVGNRMSYLDLKWVKRLKYLAISDNPWNCVCKDHDFLELWRFLEGIEPQGQPLHCAPEKKKKRVTEPLAQPGEGLRLWSDVCQRSSPSSPSKSKASMWSLFVALFLTLVGVAVAVVVYVHWSRRKKKEQDRRRNVVEAERRLQRLRRRGRRSEDEDDEEGTGRRRRRHRDTVTVRRRDEERVSEPPPYEEAVLMPRPEEVEVTLVTSPIEEEEERRPEAVPEESRQDVGSEATERLMGEEARRESEEEIVADERENVQVSER</sequence>
<dbReference type="InterPro" id="IPR003591">
    <property type="entry name" value="Leu-rich_rpt_typical-subtyp"/>
</dbReference>
<dbReference type="PANTHER" id="PTHR46473">
    <property type="entry name" value="GH08155P"/>
    <property type="match status" value="1"/>
</dbReference>
<evidence type="ECO:0000256" key="10">
    <source>
        <dbReference type="ARBA" id="ARBA00023136"/>
    </source>
</evidence>
<evidence type="ECO:0000256" key="13">
    <source>
        <dbReference type="SAM" id="MobiDB-lite"/>
    </source>
</evidence>
<keyword evidence="8 14" id="KW-1133">Transmembrane helix</keyword>
<keyword evidence="3" id="KW-1003">Cell membrane</keyword>
<organism evidence="15 16">
    <name type="scientific">Ladona fulva</name>
    <name type="common">Scarce chaser dragonfly</name>
    <name type="synonym">Libellula fulva</name>
    <dbReference type="NCBI Taxonomy" id="123851"/>
    <lineage>
        <taxon>Eukaryota</taxon>
        <taxon>Metazoa</taxon>
        <taxon>Ecdysozoa</taxon>
        <taxon>Arthropoda</taxon>
        <taxon>Hexapoda</taxon>
        <taxon>Insecta</taxon>
        <taxon>Pterygota</taxon>
        <taxon>Palaeoptera</taxon>
        <taxon>Odonata</taxon>
        <taxon>Epiprocta</taxon>
        <taxon>Anisoptera</taxon>
        <taxon>Libelluloidea</taxon>
        <taxon>Libellulidae</taxon>
        <taxon>Ladona</taxon>
    </lineage>
</organism>
<evidence type="ECO:0000256" key="12">
    <source>
        <dbReference type="ARBA" id="ARBA00023303"/>
    </source>
</evidence>
<dbReference type="SMART" id="SM00364">
    <property type="entry name" value="LRR_BAC"/>
    <property type="match status" value="4"/>
</dbReference>
<dbReference type="SMART" id="SM00369">
    <property type="entry name" value="LRR_TYP"/>
    <property type="match status" value="5"/>
</dbReference>
<dbReference type="AlphaFoldDB" id="A0A8K0KHN4"/>
<evidence type="ECO:0000256" key="2">
    <source>
        <dbReference type="ARBA" id="ARBA00022448"/>
    </source>
</evidence>
<keyword evidence="10 14" id="KW-0472">Membrane</keyword>
<evidence type="ECO:0000256" key="6">
    <source>
        <dbReference type="ARBA" id="ARBA00022729"/>
    </source>
</evidence>
<evidence type="ECO:0000256" key="7">
    <source>
        <dbReference type="ARBA" id="ARBA00022737"/>
    </source>
</evidence>
<evidence type="ECO:0000313" key="15">
    <source>
        <dbReference type="EMBL" id="KAG8234434.1"/>
    </source>
</evidence>
<feature type="transmembrane region" description="Helical" evidence="14">
    <location>
        <begin position="555"/>
        <end position="579"/>
    </location>
</feature>
<dbReference type="InterPro" id="IPR032675">
    <property type="entry name" value="LRR_dom_sf"/>
</dbReference>
<dbReference type="Gene3D" id="3.80.10.10">
    <property type="entry name" value="Ribonuclease Inhibitor"/>
    <property type="match status" value="3"/>
</dbReference>
<dbReference type="SUPFAM" id="SSF52058">
    <property type="entry name" value="L domain-like"/>
    <property type="match status" value="2"/>
</dbReference>
<feature type="region of interest" description="Disordered" evidence="13">
    <location>
        <begin position="603"/>
        <end position="646"/>
    </location>
</feature>
<evidence type="ECO:0000256" key="8">
    <source>
        <dbReference type="ARBA" id="ARBA00022989"/>
    </source>
</evidence>
<evidence type="ECO:0000256" key="1">
    <source>
        <dbReference type="ARBA" id="ARBA00004162"/>
    </source>
</evidence>
<feature type="compositionally biased region" description="Basic and acidic residues" evidence="13">
    <location>
        <begin position="628"/>
        <end position="641"/>
    </location>
</feature>
<keyword evidence="5 14" id="KW-0812">Transmembrane</keyword>
<proteinExistence type="predicted"/>
<keyword evidence="4" id="KW-0433">Leucine-rich repeat</keyword>
<keyword evidence="6" id="KW-0732">Signal</keyword>
<evidence type="ECO:0000256" key="5">
    <source>
        <dbReference type="ARBA" id="ARBA00022692"/>
    </source>
</evidence>
<dbReference type="PROSITE" id="PS51450">
    <property type="entry name" value="LRR"/>
    <property type="match status" value="4"/>
</dbReference>
<evidence type="ECO:0000256" key="11">
    <source>
        <dbReference type="ARBA" id="ARBA00023157"/>
    </source>
</evidence>
<gene>
    <name evidence="15" type="ORF">J437_LFUL014870</name>
</gene>
<protein>
    <submittedName>
        <fullName evidence="15">Uncharacterized protein</fullName>
    </submittedName>
</protein>
<dbReference type="GO" id="GO:0034220">
    <property type="term" value="P:monoatomic ion transmembrane transport"/>
    <property type="evidence" value="ECO:0007669"/>
    <property type="project" value="UniProtKB-KW"/>
</dbReference>
<keyword evidence="9" id="KW-0406">Ion transport</keyword>
<keyword evidence="12" id="KW-0407">Ion channel</keyword>
<evidence type="ECO:0000256" key="9">
    <source>
        <dbReference type="ARBA" id="ARBA00023065"/>
    </source>
</evidence>